<gene>
    <name evidence="2" type="ORF">GCM10018781_71950</name>
</gene>
<dbReference type="Proteomes" id="UP000617734">
    <property type="component" value="Unassembled WGS sequence"/>
</dbReference>
<keyword evidence="3" id="KW-1185">Reference proteome</keyword>
<keyword evidence="1" id="KW-0472">Membrane</keyword>
<dbReference type="GeneID" id="95357446"/>
<dbReference type="RefSeq" id="WP_190215116.1">
    <property type="nucleotide sequence ID" value="NZ_BNBO01000068.1"/>
</dbReference>
<sequence length="151" mass="16112">MPGLAGPRLHFVLGPDPAARRRAAWMRRPDLRPGVLAPVRWGTSRVGEWPPVWTPPGRPPGHGPVPPADGDLPSAPWIAPWRTRLSPGNIALLAGFVVLVRTLAALGLTRSGRAVAFAAWDIGTAFLVAVLLTGALVARRVRNRARRAPGT</sequence>
<evidence type="ECO:0000256" key="1">
    <source>
        <dbReference type="SAM" id="Phobius"/>
    </source>
</evidence>
<organism evidence="2 3">
    <name type="scientific">Kitasatospora indigofera</name>
    <dbReference type="NCBI Taxonomy" id="67307"/>
    <lineage>
        <taxon>Bacteria</taxon>
        <taxon>Bacillati</taxon>
        <taxon>Actinomycetota</taxon>
        <taxon>Actinomycetes</taxon>
        <taxon>Kitasatosporales</taxon>
        <taxon>Streptomycetaceae</taxon>
        <taxon>Kitasatospora</taxon>
    </lineage>
</organism>
<name>A0A919GGF6_9ACTN</name>
<keyword evidence="1" id="KW-1133">Transmembrane helix</keyword>
<keyword evidence="1" id="KW-0812">Transmembrane</keyword>
<reference evidence="2" key="2">
    <citation type="submission" date="2020-09" db="EMBL/GenBank/DDBJ databases">
        <authorList>
            <person name="Sun Q."/>
            <person name="Ohkuma M."/>
        </authorList>
    </citation>
    <scope>NUCLEOTIDE SEQUENCE</scope>
    <source>
        <strain evidence="2">JCM 4646</strain>
    </source>
</reference>
<evidence type="ECO:0000313" key="2">
    <source>
        <dbReference type="EMBL" id="GHH83856.1"/>
    </source>
</evidence>
<evidence type="ECO:0000313" key="3">
    <source>
        <dbReference type="Proteomes" id="UP000617734"/>
    </source>
</evidence>
<reference evidence="2" key="1">
    <citation type="journal article" date="2014" name="Int. J. Syst. Evol. Microbiol.">
        <title>Complete genome sequence of Corynebacterium casei LMG S-19264T (=DSM 44701T), isolated from a smear-ripened cheese.</title>
        <authorList>
            <consortium name="US DOE Joint Genome Institute (JGI-PGF)"/>
            <person name="Walter F."/>
            <person name="Albersmeier A."/>
            <person name="Kalinowski J."/>
            <person name="Ruckert C."/>
        </authorList>
    </citation>
    <scope>NUCLEOTIDE SEQUENCE</scope>
    <source>
        <strain evidence="2">JCM 4646</strain>
    </source>
</reference>
<dbReference type="EMBL" id="BNBO01000068">
    <property type="protein sequence ID" value="GHH83856.1"/>
    <property type="molecule type" value="Genomic_DNA"/>
</dbReference>
<proteinExistence type="predicted"/>
<comment type="caution">
    <text evidence="2">The sequence shown here is derived from an EMBL/GenBank/DDBJ whole genome shotgun (WGS) entry which is preliminary data.</text>
</comment>
<dbReference type="AlphaFoldDB" id="A0A919GGF6"/>
<protein>
    <submittedName>
        <fullName evidence="2">Uncharacterized protein</fullName>
    </submittedName>
</protein>
<feature type="transmembrane region" description="Helical" evidence="1">
    <location>
        <begin position="114"/>
        <end position="138"/>
    </location>
</feature>
<accession>A0A919GGF6</accession>